<dbReference type="PANTHER" id="PTHR43818:SF1">
    <property type="entry name" value="GLYCOSYL HYDROLASE FAMILY 109 PROTEIN"/>
    <property type="match status" value="1"/>
</dbReference>
<dbReference type="EMBL" id="UINC01126723">
    <property type="protein sequence ID" value="SVD05390.1"/>
    <property type="molecule type" value="Genomic_DNA"/>
</dbReference>
<keyword evidence="4" id="KW-0520">NAD</keyword>
<dbReference type="Pfam" id="PF21252">
    <property type="entry name" value="Glyco_hydro_109_C"/>
    <property type="match status" value="1"/>
</dbReference>
<evidence type="ECO:0000256" key="2">
    <source>
        <dbReference type="ARBA" id="ARBA00009329"/>
    </source>
</evidence>
<dbReference type="NCBIfam" id="TIGR01409">
    <property type="entry name" value="TAT_signal_seq"/>
    <property type="match status" value="1"/>
</dbReference>
<dbReference type="Gene3D" id="3.40.50.720">
    <property type="entry name" value="NAD(P)-binding Rossmann-like Domain"/>
    <property type="match status" value="1"/>
</dbReference>
<gene>
    <name evidence="8" type="ORF">METZ01_LOCUS358244</name>
</gene>
<dbReference type="Gene3D" id="3.30.360.10">
    <property type="entry name" value="Dihydrodipicolinate Reductase, domain 2"/>
    <property type="match status" value="1"/>
</dbReference>
<keyword evidence="5" id="KW-0326">Glycosidase</keyword>
<dbReference type="InterPro" id="IPR050463">
    <property type="entry name" value="Gfo/Idh/MocA_oxidrdct_glycsds"/>
</dbReference>
<evidence type="ECO:0000256" key="5">
    <source>
        <dbReference type="ARBA" id="ARBA00023295"/>
    </source>
</evidence>
<dbReference type="InterPro" id="IPR000683">
    <property type="entry name" value="Gfo/Idh/MocA-like_OxRdtase_N"/>
</dbReference>
<evidence type="ECO:0000259" key="7">
    <source>
        <dbReference type="Pfam" id="PF21252"/>
    </source>
</evidence>
<organism evidence="8">
    <name type="scientific">marine metagenome</name>
    <dbReference type="NCBI Taxonomy" id="408172"/>
    <lineage>
        <taxon>unclassified sequences</taxon>
        <taxon>metagenomes</taxon>
        <taxon>ecological metagenomes</taxon>
    </lineage>
</organism>
<dbReference type="GO" id="GO:0000166">
    <property type="term" value="F:nucleotide binding"/>
    <property type="evidence" value="ECO:0007669"/>
    <property type="project" value="InterPro"/>
</dbReference>
<evidence type="ECO:0000256" key="3">
    <source>
        <dbReference type="ARBA" id="ARBA00022801"/>
    </source>
</evidence>
<feature type="domain" description="Gfo/Idh/MocA-like oxidoreductase N-terminal" evidence="6">
    <location>
        <begin position="37"/>
        <end position="162"/>
    </location>
</feature>
<accession>A0A382S664</accession>
<dbReference type="SUPFAM" id="SSF51735">
    <property type="entry name" value="NAD(P)-binding Rossmann-fold domains"/>
    <property type="match status" value="1"/>
</dbReference>
<feature type="non-terminal residue" evidence="8">
    <location>
        <position position="220"/>
    </location>
</feature>
<reference evidence="8" key="1">
    <citation type="submission" date="2018-05" db="EMBL/GenBank/DDBJ databases">
        <authorList>
            <person name="Lanie J.A."/>
            <person name="Ng W.-L."/>
            <person name="Kazmierczak K.M."/>
            <person name="Andrzejewski T.M."/>
            <person name="Davidsen T.M."/>
            <person name="Wayne K.J."/>
            <person name="Tettelin H."/>
            <person name="Glass J.I."/>
            <person name="Rusch D."/>
            <person name="Podicherti R."/>
            <person name="Tsui H.-C.T."/>
            <person name="Winkler M.E."/>
        </authorList>
    </citation>
    <scope>NUCLEOTIDE SEQUENCE</scope>
</reference>
<evidence type="ECO:0000259" key="6">
    <source>
        <dbReference type="Pfam" id="PF01408"/>
    </source>
</evidence>
<evidence type="ECO:0000256" key="1">
    <source>
        <dbReference type="ARBA" id="ARBA00001911"/>
    </source>
</evidence>
<evidence type="ECO:0000256" key="4">
    <source>
        <dbReference type="ARBA" id="ARBA00023027"/>
    </source>
</evidence>
<dbReference type="AlphaFoldDB" id="A0A382S664"/>
<evidence type="ECO:0000313" key="8">
    <source>
        <dbReference type="EMBL" id="SVD05390.1"/>
    </source>
</evidence>
<sequence length="220" mass="24415">MKHSIIRRDFIKKSALVGVAASVMPTSLFGSSSSKLQIGVIGNGLRGQGMTRLLLNRPDVDIPVICDIDEGMIERVLKVFEKQGRPIPKIYKDGPEDFRNMVAKEDLDGVYIATPWEWHHPMAMAAMENGLHVGTEVPAALTVKECWDLVNTSEKTGKLCMIMENVNYRRDIMAVLNMVRQGLFGELLHCQGGYQHDLRHVKFNDGKGAYGGGVEFGEKG</sequence>
<name>A0A382S664_9ZZZZ</name>
<comment type="similarity">
    <text evidence="2">Belongs to the Gfo/Idh/MocA family. Glycosyl hydrolase 109 subfamily.</text>
</comment>
<dbReference type="InterPro" id="IPR019546">
    <property type="entry name" value="TAT_signal_bac_arc"/>
</dbReference>
<dbReference type="Pfam" id="PF01408">
    <property type="entry name" value="GFO_IDH_MocA"/>
    <property type="match status" value="1"/>
</dbReference>
<dbReference type="InterPro" id="IPR036291">
    <property type="entry name" value="NAD(P)-bd_dom_sf"/>
</dbReference>
<protein>
    <submittedName>
        <fullName evidence="8">Uncharacterized protein</fullName>
    </submittedName>
</protein>
<feature type="domain" description="Glycosyl hydrolase 109 C-terminal" evidence="7">
    <location>
        <begin position="173"/>
        <end position="220"/>
    </location>
</feature>
<keyword evidence="3" id="KW-0378">Hydrolase</keyword>
<proteinExistence type="inferred from homology"/>
<dbReference type="InterPro" id="IPR049303">
    <property type="entry name" value="Glyco_hydro_109_C"/>
</dbReference>
<comment type="cofactor">
    <cofactor evidence="1">
        <name>NAD(+)</name>
        <dbReference type="ChEBI" id="CHEBI:57540"/>
    </cofactor>
</comment>
<dbReference type="PANTHER" id="PTHR43818">
    <property type="entry name" value="BCDNA.GH03377"/>
    <property type="match status" value="1"/>
</dbReference>
<dbReference type="GO" id="GO:0016798">
    <property type="term" value="F:hydrolase activity, acting on glycosyl bonds"/>
    <property type="evidence" value="ECO:0007669"/>
    <property type="project" value="UniProtKB-KW"/>
</dbReference>